<keyword evidence="3" id="KW-1185">Reference proteome</keyword>
<organism evidence="2 3">
    <name type="scientific">Shewanella denitrificans (strain OS217 / ATCC BAA-1090 / DSM 15013)</name>
    <dbReference type="NCBI Taxonomy" id="318161"/>
    <lineage>
        <taxon>Bacteria</taxon>
        <taxon>Pseudomonadati</taxon>
        <taxon>Pseudomonadota</taxon>
        <taxon>Gammaproteobacteria</taxon>
        <taxon>Alteromonadales</taxon>
        <taxon>Shewanellaceae</taxon>
        <taxon>Shewanella</taxon>
    </lineage>
</organism>
<protein>
    <recommendedName>
        <fullName evidence="4">Periplasmic or outer membrane protein</fullName>
    </recommendedName>
</protein>
<dbReference type="STRING" id="318161.Sden_0717"/>
<dbReference type="AlphaFoldDB" id="Q12RB9"/>
<evidence type="ECO:0008006" key="4">
    <source>
        <dbReference type="Google" id="ProtNLM"/>
    </source>
</evidence>
<name>Q12RB9_SHEDO</name>
<dbReference type="HOGENOM" id="CLU_074587_1_0_6"/>
<dbReference type="RefSeq" id="WP_011495172.1">
    <property type="nucleotide sequence ID" value="NC_007954.1"/>
</dbReference>
<gene>
    <name evidence="2" type="ordered locus">Sden_0717</name>
</gene>
<dbReference type="KEGG" id="sdn:Sden_0717"/>
<evidence type="ECO:0000313" key="3">
    <source>
        <dbReference type="Proteomes" id="UP000001982"/>
    </source>
</evidence>
<evidence type="ECO:0000256" key="1">
    <source>
        <dbReference type="SAM" id="SignalP"/>
    </source>
</evidence>
<dbReference type="eggNOG" id="ENOG502Z9EH">
    <property type="taxonomic scope" value="Bacteria"/>
</dbReference>
<reference evidence="2 3" key="1">
    <citation type="submission" date="2006-03" db="EMBL/GenBank/DDBJ databases">
        <title>Complete sequence of Shewanella denitrificans OS217.</title>
        <authorList>
            <consortium name="US DOE Joint Genome Institute"/>
            <person name="Copeland A."/>
            <person name="Lucas S."/>
            <person name="Lapidus A."/>
            <person name="Barry K."/>
            <person name="Detter J.C."/>
            <person name="Glavina del Rio T."/>
            <person name="Hammon N."/>
            <person name="Israni S."/>
            <person name="Dalin E."/>
            <person name="Tice H."/>
            <person name="Pitluck S."/>
            <person name="Brettin T."/>
            <person name="Bruce D."/>
            <person name="Han C."/>
            <person name="Tapia R."/>
            <person name="Gilna P."/>
            <person name="Kiss H."/>
            <person name="Schmutz J."/>
            <person name="Larimer F."/>
            <person name="Land M."/>
            <person name="Hauser L."/>
            <person name="Kyrpides N."/>
            <person name="Lykidis A."/>
            <person name="Richardson P."/>
        </authorList>
    </citation>
    <scope>NUCLEOTIDE SEQUENCE [LARGE SCALE GENOMIC DNA]</scope>
    <source>
        <strain evidence="3">OS217 / ATCC BAA-1090 / DSM 15013</strain>
    </source>
</reference>
<keyword evidence="1" id="KW-0732">Signal</keyword>
<dbReference type="Proteomes" id="UP000001982">
    <property type="component" value="Chromosome"/>
</dbReference>
<sequence length="267" mass="29781">MNKSLLALAVSGLLVFAQTAQAGVSATVTAASDYTFNGVSQTGNDPALQGSLDYAADSGWYMGTWASNVDFGPGEDTNLEWDFYVGQYFQLTDVVSLDAGIAYYTYHGDDASSDYKYPEVYTKFGFANDLGQTELNFWYSWDYFGVEADHYIAMIAHTFTIDLGQTELNFWYSWDYFGVEADHYIAMIAHTFTIAEGHDIRISFDRSTSMDEDLYSWDNSASYNHVRIAYMTSYAGFDFTLAAEDTSMDIDSADARIVFSVARTFGG</sequence>
<proteinExistence type="predicted"/>
<feature type="signal peptide" evidence="1">
    <location>
        <begin position="1"/>
        <end position="22"/>
    </location>
</feature>
<dbReference type="EMBL" id="CP000302">
    <property type="protein sequence ID" value="ABE54007.1"/>
    <property type="molecule type" value="Genomic_DNA"/>
</dbReference>
<dbReference type="NCBIfam" id="TIGR02001">
    <property type="entry name" value="gcw_chp"/>
    <property type="match status" value="2"/>
</dbReference>
<dbReference type="Pfam" id="PF09694">
    <property type="entry name" value="Gcw_chp"/>
    <property type="match status" value="1"/>
</dbReference>
<dbReference type="InterPro" id="IPR010239">
    <property type="entry name" value="CHP02001"/>
</dbReference>
<evidence type="ECO:0000313" key="2">
    <source>
        <dbReference type="EMBL" id="ABE54007.1"/>
    </source>
</evidence>
<feature type="chain" id="PRO_5004181652" description="Periplasmic or outer membrane protein" evidence="1">
    <location>
        <begin position="23"/>
        <end position="267"/>
    </location>
</feature>
<accession>Q12RB9</accession>
<dbReference type="OrthoDB" id="9793561at2"/>